<protein>
    <submittedName>
        <fullName evidence="1">Uncharacterized protein</fullName>
    </submittedName>
</protein>
<evidence type="ECO:0000313" key="1">
    <source>
        <dbReference type="EMBL" id="MBF1659578.1"/>
    </source>
</evidence>
<dbReference type="Proteomes" id="UP000713964">
    <property type="component" value="Unassembled WGS sequence"/>
</dbReference>
<organism evidence="1 2">
    <name type="scientific">Rothia mucilaginosa</name>
    <dbReference type="NCBI Taxonomy" id="43675"/>
    <lineage>
        <taxon>Bacteria</taxon>
        <taxon>Bacillati</taxon>
        <taxon>Actinomycetota</taxon>
        <taxon>Actinomycetes</taxon>
        <taxon>Micrococcales</taxon>
        <taxon>Micrococcaceae</taxon>
        <taxon>Rothia</taxon>
    </lineage>
</organism>
<comment type="caution">
    <text evidence="1">The sequence shown here is derived from an EMBL/GenBank/DDBJ whole genome shotgun (WGS) entry which is preliminary data.</text>
</comment>
<name>A0A930L8W7_9MICC</name>
<dbReference type="EMBL" id="JABZXL010000020">
    <property type="protein sequence ID" value="MBF1659578.1"/>
    <property type="molecule type" value="Genomic_DNA"/>
</dbReference>
<evidence type="ECO:0000313" key="2">
    <source>
        <dbReference type="Proteomes" id="UP000713964"/>
    </source>
</evidence>
<sequence length="102" mass="11238">MTSKKTVQAFEETPGHELLRPLTGLKASQRMRLGVKLMKMVGDAENFSIDDFEGVADFMAYLEDNDFIVDPEGWIDFFDEAGMEGVVALITAYAGEAIGAKQ</sequence>
<reference evidence="1" key="1">
    <citation type="submission" date="2020-04" db="EMBL/GenBank/DDBJ databases">
        <title>Deep metagenomics examines the oral microbiome during advanced dental caries in children, revealing novel taxa and co-occurrences with host molecules.</title>
        <authorList>
            <person name="Baker J.L."/>
            <person name="Morton J.T."/>
            <person name="Dinis M."/>
            <person name="Alvarez R."/>
            <person name="Tran N.C."/>
            <person name="Knight R."/>
            <person name="Edlund A."/>
        </authorList>
    </citation>
    <scope>NUCLEOTIDE SEQUENCE</scope>
    <source>
        <strain evidence="1">JCVI_29_bin.11</strain>
    </source>
</reference>
<proteinExistence type="predicted"/>
<dbReference type="AlphaFoldDB" id="A0A930L8W7"/>
<gene>
    <name evidence="1" type="ORF">HXO58_07065</name>
</gene>
<accession>A0A930L8W7</accession>